<organism evidence="2 3">
    <name type="scientific">Urochloa decumbens</name>
    <dbReference type="NCBI Taxonomy" id="240449"/>
    <lineage>
        <taxon>Eukaryota</taxon>
        <taxon>Viridiplantae</taxon>
        <taxon>Streptophyta</taxon>
        <taxon>Embryophyta</taxon>
        <taxon>Tracheophyta</taxon>
        <taxon>Spermatophyta</taxon>
        <taxon>Magnoliopsida</taxon>
        <taxon>Liliopsida</taxon>
        <taxon>Poales</taxon>
        <taxon>Poaceae</taxon>
        <taxon>PACMAD clade</taxon>
        <taxon>Panicoideae</taxon>
        <taxon>Panicodae</taxon>
        <taxon>Paniceae</taxon>
        <taxon>Melinidinae</taxon>
        <taxon>Urochloa</taxon>
    </lineage>
</organism>
<dbReference type="Proteomes" id="UP001497457">
    <property type="component" value="Chromosome 12b"/>
</dbReference>
<accession>A0ABC8WB04</accession>
<evidence type="ECO:0000313" key="3">
    <source>
        <dbReference type="Proteomes" id="UP001497457"/>
    </source>
</evidence>
<protein>
    <recommendedName>
        <fullName evidence="1">F-box domain-containing protein</fullName>
    </recommendedName>
</protein>
<dbReference type="InterPro" id="IPR001810">
    <property type="entry name" value="F-box_dom"/>
</dbReference>
<reference evidence="2" key="1">
    <citation type="submission" date="2024-10" db="EMBL/GenBank/DDBJ databases">
        <authorList>
            <person name="Ryan C."/>
        </authorList>
    </citation>
    <scope>NUCLEOTIDE SEQUENCE [LARGE SCALE GENOMIC DNA]</scope>
</reference>
<evidence type="ECO:0000313" key="2">
    <source>
        <dbReference type="EMBL" id="CAL4906049.1"/>
    </source>
</evidence>
<proteinExistence type="predicted"/>
<dbReference type="EMBL" id="OZ075122">
    <property type="protein sequence ID" value="CAL4906049.1"/>
    <property type="molecule type" value="Genomic_DNA"/>
</dbReference>
<name>A0ABC8WB04_9POAL</name>
<dbReference type="AlphaFoldDB" id="A0ABC8WB04"/>
<dbReference type="PANTHER" id="PTHR33207">
    <property type="entry name" value="F-BOX DOMAIN CONTAINING PROTEIN-RELATED"/>
    <property type="match status" value="1"/>
</dbReference>
<dbReference type="Pfam" id="PF00646">
    <property type="entry name" value="F-box"/>
    <property type="match status" value="1"/>
</dbReference>
<gene>
    <name evidence="2" type="ORF">URODEC1_LOCUS11948</name>
</gene>
<feature type="domain" description="F-box" evidence="1">
    <location>
        <begin position="386"/>
        <end position="417"/>
    </location>
</feature>
<evidence type="ECO:0000259" key="1">
    <source>
        <dbReference type="Pfam" id="PF00646"/>
    </source>
</evidence>
<sequence length="781" mass="86655">MPDPCLIHTCKRWRRLIAGVGFLRRFRSIHGPPIAGTYHDSARLRRPAGFVPSPSSGIDGRHFSLDFLPGTRDSGSSVVWTIKDTRAGLVLLTRHDRRVEAHYRQDLVICEPLSRRYEIIAPLSRSTWYGHTKAFLLDGDSSMTMADGGSIGLSNFKVISVSHLDGTGGFKAAVLSSDGSSCRLETIRIHGQFSFRYFNLMGHSKGSIYWWVQGGIVVVVDRTTANVASFVLGDVVEGFDDDCDKATIATGRDGKARIMVGRRYSGDVKVFAAGGSEWVLEKTIRLHTAATPSRQWQQICWHFREPACQRKGIVFIESGRLLLALDLDSEAIEDESALKLKLGYPLELPWPPVLRACTQPGTDLGDHDREQINHVHARQYSRRHQLILMRLDSSACLIRASSTCKRWRRVVAGVGFLCRFRSVHGPPIAGTYHSHSIVTLLAQPAALPGFVPLPSSGINGRHFSLDFLLDTGDIFGNSFAWTLKDTRADLVLLEHRKLAGPYPYQQVLVICEPLSRRYEVIPSPYWTPRGYRYRIEAVLLDGDDNSSMAVPDGAVTGIGLSNFKVLCVAYNNGGCEAGVFTSGGWRKISIHGQSNFRYFDLMGHSEGKIYRWVQGSMAVVVDSATADLASFVLRIRDGGVENIYDHHRATVTTGRDGEARIAICRRHYGGDMKVFAARQGVLAGGSEWVLEKTIRLPAAATPYHQWQNSNWRFRDPSPAASCQRKGTVFIEVGGWLLALDLDSETIKIETDLKLGYPLELPWPPALRACRQPGTDLGDHDS</sequence>
<keyword evidence="3" id="KW-1185">Reference proteome</keyword>